<keyword evidence="1" id="KW-0732">Signal</keyword>
<evidence type="ECO:0000313" key="3">
    <source>
        <dbReference type="Proteomes" id="UP001589590"/>
    </source>
</evidence>
<proteinExistence type="predicted"/>
<dbReference type="Proteomes" id="UP001589590">
    <property type="component" value="Unassembled WGS sequence"/>
</dbReference>
<name>A0ABV5GUY6_9FLAO</name>
<evidence type="ECO:0000313" key="2">
    <source>
        <dbReference type="EMBL" id="MFB9103439.1"/>
    </source>
</evidence>
<keyword evidence="3" id="KW-1185">Reference proteome</keyword>
<evidence type="ECO:0008006" key="4">
    <source>
        <dbReference type="Google" id="ProtNLM"/>
    </source>
</evidence>
<gene>
    <name evidence="2" type="ORF">ACFFU1_00905</name>
</gene>
<protein>
    <recommendedName>
        <fullName evidence="4">Por secretion system C-terminal sorting domain-containing protein</fullName>
    </recommendedName>
</protein>
<comment type="caution">
    <text evidence="2">The sequence shown here is derived from an EMBL/GenBank/DDBJ whole genome shotgun (WGS) entry which is preliminary data.</text>
</comment>
<dbReference type="EMBL" id="JBHMFA010000001">
    <property type="protein sequence ID" value="MFB9103439.1"/>
    <property type="molecule type" value="Genomic_DNA"/>
</dbReference>
<organism evidence="2 3">
    <name type="scientific">Algibacter miyuki</name>
    <dbReference type="NCBI Taxonomy" id="1306933"/>
    <lineage>
        <taxon>Bacteria</taxon>
        <taxon>Pseudomonadati</taxon>
        <taxon>Bacteroidota</taxon>
        <taxon>Flavobacteriia</taxon>
        <taxon>Flavobacteriales</taxon>
        <taxon>Flavobacteriaceae</taxon>
        <taxon>Algibacter</taxon>
    </lineage>
</organism>
<feature type="signal peptide" evidence="1">
    <location>
        <begin position="1"/>
        <end position="24"/>
    </location>
</feature>
<evidence type="ECO:0000256" key="1">
    <source>
        <dbReference type="SAM" id="SignalP"/>
    </source>
</evidence>
<feature type="chain" id="PRO_5045061039" description="Por secretion system C-terminal sorting domain-containing protein" evidence="1">
    <location>
        <begin position="25"/>
        <end position="819"/>
    </location>
</feature>
<accession>A0ABV5GUY6</accession>
<reference evidence="2 3" key="1">
    <citation type="submission" date="2024-09" db="EMBL/GenBank/DDBJ databases">
        <authorList>
            <person name="Sun Q."/>
            <person name="Mori K."/>
        </authorList>
    </citation>
    <scope>NUCLEOTIDE SEQUENCE [LARGE SCALE GENOMIC DNA]</scope>
    <source>
        <strain evidence="2 3">CECT 8300</strain>
    </source>
</reference>
<sequence>MKKAIVFFSLVFIFSFGFSQTKIAKLTFETDPTDTDPAITDISYTTSEPEFFDYSDASRPEYFFRSTNNIPDVTFSKTNDLGDYFFAVQNATNGNTSIATLYLEQINIEGYENLELRVYLAERVNTTPRGWDNNIGGNNDYVHFDYDINSSGTFNPCLWIESSGVFPNEDNAIARIDTDFDETGDGSTIGNTFNQFISPITGTGNTLDMVIDFKLNNDDEDIAIDNIEIWGTLIPSCSNTSIWNGTTWSNGIPDITTIATINGPYTTNTSNGSFSACSLTVNDDLIIEDGYYVEVENNITVTGNLILKNNGTLVQNNDSATFSNSGGTTSFTRSTHPLNNWYDYTYWSSPIKNLTIAASPLKHTNRRYWFDANNYLDQYTEINNTDTFEVIQASDDIDDNGDDWQYATDTTIMTPGVGFAAMHYISGYTGVQPYDYEFIGEFNNGIITTPISHNPLNTGGHWNLIGNPYPSALDFDAFVTNNPGVIEGAAYLWSHSTPISETTSGNESLNFSQNDYVIMTTGSGSVNNSPGTLLEYIPSGQSFFIAGTSNGIVTFNNSMRIKNGASNSQFFKNSNAKNNNVVQPDSNKLWINLTSDNGIFNQVLIAYVNGATDNYDGMVYDAPRNLSSGVASIIYTLIEDKNDKKFAIQGKSPSSITEEEIITLGFLTSIESATTYTLSIEKIEGEFLTGRNVYLKDNLLNTFHDLSVSEYNFTSETGEFNNRFEIVFNNQTSLSANTHTTVDDNTIKIVHLGNKQFSFTTSNGLTINHIDLFDLYGRKIYRFNEISETYSFQLLNNAPYIAKITLSDNSIKTRKIVIH</sequence>
<dbReference type="RefSeq" id="WP_290268988.1">
    <property type="nucleotide sequence ID" value="NZ_JAUFQP010000007.1"/>
</dbReference>